<accession>A0A2V2FDU3</accession>
<keyword evidence="9" id="KW-1185">Reference proteome</keyword>
<reference evidence="7" key="2">
    <citation type="submission" date="2022-03" db="EMBL/GenBank/DDBJ databases">
        <title>First case of bacteraemia caused by Dielma fastidiosa in a patient hospitalised with diverticulitis.</title>
        <authorList>
            <person name="Forman-Ankjaer B."/>
            <person name="Hvid-Jensen F."/>
            <person name="Kobel C.M."/>
            <person name="Greve T."/>
        </authorList>
    </citation>
    <scope>NUCLEOTIDE SEQUENCE</scope>
    <source>
        <strain evidence="7">AUH_DF_2021</strain>
    </source>
</reference>
<dbReference type="Gene3D" id="2.30.170.40">
    <property type="entry name" value="Ribosomal protein L28/L24"/>
    <property type="match status" value="1"/>
</dbReference>
<dbReference type="InterPro" id="IPR001383">
    <property type="entry name" value="Ribosomal_bL28_bact-type"/>
</dbReference>
<evidence type="ECO:0000256" key="5">
    <source>
        <dbReference type="HAMAP-Rule" id="MF_00373"/>
    </source>
</evidence>
<dbReference type="HAMAP" id="MF_00373">
    <property type="entry name" value="Ribosomal_bL28"/>
    <property type="match status" value="1"/>
</dbReference>
<dbReference type="InterPro" id="IPR026569">
    <property type="entry name" value="Ribosomal_bL28"/>
</dbReference>
<evidence type="ECO:0000256" key="4">
    <source>
        <dbReference type="ARBA" id="ARBA00035174"/>
    </source>
</evidence>
<organism evidence="8 9">
    <name type="scientific">Dielma fastidiosa</name>
    <dbReference type="NCBI Taxonomy" id="1034346"/>
    <lineage>
        <taxon>Bacteria</taxon>
        <taxon>Bacillati</taxon>
        <taxon>Bacillota</taxon>
        <taxon>Erysipelotrichia</taxon>
        <taxon>Erysipelotrichales</taxon>
        <taxon>Erysipelotrichaceae</taxon>
        <taxon>Dielma</taxon>
    </lineage>
</organism>
<name>A0A2V2FDU3_9FIRM</name>
<dbReference type="GO" id="GO:0003735">
    <property type="term" value="F:structural constituent of ribosome"/>
    <property type="evidence" value="ECO:0007669"/>
    <property type="project" value="InterPro"/>
</dbReference>
<dbReference type="InterPro" id="IPR034704">
    <property type="entry name" value="Ribosomal_bL28/bL31-like_sf"/>
</dbReference>
<evidence type="ECO:0000256" key="6">
    <source>
        <dbReference type="SAM" id="MobiDB-lite"/>
    </source>
</evidence>
<dbReference type="InterPro" id="IPR050096">
    <property type="entry name" value="Bacterial_rp_bL28"/>
</dbReference>
<evidence type="ECO:0000313" key="7">
    <source>
        <dbReference type="EMBL" id="MDY5167353.1"/>
    </source>
</evidence>
<evidence type="ECO:0000313" key="9">
    <source>
        <dbReference type="Proteomes" id="UP000247612"/>
    </source>
</evidence>
<dbReference type="GO" id="GO:0005840">
    <property type="term" value="C:ribosome"/>
    <property type="evidence" value="ECO:0007669"/>
    <property type="project" value="UniProtKB-KW"/>
</dbReference>
<evidence type="ECO:0000256" key="3">
    <source>
        <dbReference type="ARBA" id="ARBA00023274"/>
    </source>
</evidence>
<gene>
    <name evidence="5 7" type="primary">rpmB</name>
    <name evidence="8" type="ORF">DES51_108133</name>
    <name evidence="7" type="ORF">MQE39_04370</name>
</gene>
<dbReference type="Pfam" id="PF00830">
    <property type="entry name" value="Ribosomal_L28"/>
    <property type="match status" value="1"/>
</dbReference>
<sequence length="62" mass="6926">MSKVCAITGKGPLSGNKRSHSLRATRRKWNVNLQKVNVMVDGKPQKIRISARALRTLKKQGI</sequence>
<dbReference type="NCBIfam" id="TIGR00009">
    <property type="entry name" value="L28"/>
    <property type="match status" value="1"/>
</dbReference>
<protein>
    <recommendedName>
        <fullName evidence="4 5">Large ribosomal subunit protein bL28</fullName>
    </recommendedName>
</protein>
<dbReference type="GO" id="GO:0006412">
    <property type="term" value="P:translation"/>
    <property type="evidence" value="ECO:0007669"/>
    <property type="project" value="UniProtKB-UniRule"/>
</dbReference>
<dbReference type="Proteomes" id="UP001276902">
    <property type="component" value="Unassembled WGS sequence"/>
</dbReference>
<evidence type="ECO:0000256" key="2">
    <source>
        <dbReference type="ARBA" id="ARBA00022980"/>
    </source>
</evidence>
<comment type="similarity">
    <text evidence="1 5">Belongs to the bacterial ribosomal protein bL28 family.</text>
</comment>
<dbReference type="OrthoDB" id="9805609at2"/>
<dbReference type="Proteomes" id="UP000247612">
    <property type="component" value="Unassembled WGS sequence"/>
</dbReference>
<comment type="caution">
    <text evidence="8">The sequence shown here is derived from an EMBL/GenBank/DDBJ whole genome shotgun (WGS) entry which is preliminary data.</text>
</comment>
<dbReference type="GeneID" id="94439905"/>
<dbReference type="PANTHER" id="PTHR39080">
    <property type="entry name" value="50S RIBOSOMAL PROTEIN L28"/>
    <property type="match status" value="1"/>
</dbReference>
<dbReference type="STRING" id="1034346.GCA_000313565_00464"/>
<dbReference type="InterPro" id="IPR037147">
    <property type="entry name" value="Ribosomal_bL28_sf"/>
</dbReference>
<proteinExistence type="inferred from homology"/>
<dbReference type="SUPFAM" id="SSF143800">
    <property type="entry name" value="L28p-like"/>
    <property type="match status" value="1"/>
</dbReference>
<evidence type="ECO:0000256" key="1">
    <source>
        <dbReference type="ARBA" id="ARBA00008760"/>
    </source>
</evidence>
<keyword evidence="2 5" id="KW-0689">Ribosomal protein</keyword>
<reference evidence="8 9" key="1">
    <citation type="submission" date="2018-05" db="EMBL/GenBank/DDBJ databases">
        <title>Genomic Encyclopedia of Type Strains, Phase IV (KMG-IV): sequencing the most valuable type-strain genomes for metagenomic binning, comparative biology and taxonomic classification.</title>
        <authorList>
            <person name="Goeker M."/>
        </authorList>
    </citation>
    <scope>NUCLEOTIDE SEQUENCE [LARGE SCALE GENOMIC DNA]</scope>
    <source>
        <strain evidence="8 9">JC118</strain>
    </source>
</reference>
<dbReference type="EMBL" id="JALDAW010000011">
    <property type="protein sequence ID" value="MDY5167353.1"/>
    <property type="molecule type" value="Genomic_DNA"/>
</dbReference>
<dbReference type="EMBL" id="QJKH01000008">
    <property type="protein sequence ID" value="PXX78206.1"/>
    <property type="molecule type" value="Genomic_DNA"/>
</dbReference>
<dbReference type="GO" id="GO:1990904">
    <property type="term" value="C:ribonucleoprotein complex"/>
    <property type="evidence" value="ECO:0007669"/>
    <property type="project" value="UniProtKB-KW"/>
</dbReference>
<dbReference type="RefSeq" id="WP_022936768.1">
    <property type="nucleotide sequence ID" value="NZ_BAABZA010000001.1"/>
</dbReference>
<evidence type="ECO:0000313" key="8">
    <source>
        <dbReference type="EMBL" id="PXX78206.1"/>
    </source>
</evidence>
<dbReference type="AlphaFoldDB" id="A0A2V2FDU3"/>
<dbReference type="PANTHER" id="PTHR39080:SF1">
    <property type="entry name" value="LARGE RIBOSOMAL SUBUNIT PROTEIN BL28A"/>
    <property type="match status" value="1"/>
</dbReference>
<feature type="region of interest" description="Disordered" evidence="6">
    <location>
        <begin position="1"/>
        <end position="21"/>
    </location>
</feature>
<keyword evidence="3 5" id="KW-0687">Ribonucleoprotein</keyword>